<evidence type="ECO:0000256" key="13">
    <source>
        <dbReference type="SAM" id="MobiDB-lite"/>
    </source>
</evidence>
<comment type="subunit">
    <text evidence="12">Homodimer. Part of a ternary complex that contains CEP350, CEP43 and MAPRE1. Interacts directly with CEP350 and MAPRE1. Interacts with CEP19. Interacts (via N-terminus) with CEP350 (via C-terminus).</text>
</comment>
<dbReference type="EMBL" id="CACRXK020000147">
    <property type="protein sequence ID" value="CAB3978857.1"/>
    <property type="molecule type" value="Genomic_DNA"/>
</dbReference>
<evidence type="ECO:0000256" key="11">
    <source>
        <dbReference type="ARBA" id="ARBA00046076"/>
    </source>
</evidence>
<comment type="subcellular location">
    <subcellularLocation>
        <location evidence="1">Cytoplasm</location>
        <location evidence="1">Cytoskeleton</location>
        <location evidence="1">Cilium basal body</location>
    </subcellularLocation>
    <subcellularLocation>
        <location evidence="2">Cytoplasm</location>
        <location evidence="2">Cytoskeleton</location>
        <location evidence="2">Microtubule organizing center</location>
        <location evidence="2">Centrosome</location>
    </subcellularLocation>
</comment>
<dbReference type="Gene3D" id="1.20.960.40">
    <property type="match status" value="1"/>
</dbReference>
<keyword evidence="7" id="KW-0206">Cytoskeleton</keyword>
<feature type="compositionally biased region" description="Low complexity" evidence="13">
    <location>
        <begin position="154"/>
        <end position="175"/>
    </location>
</feature>
<keyword evidence="4" id="KW-0963">Cytoplasm</keyword>
<feature type="compositionally biased region" description="Basic and acidic residues" evidence="13">
    <location>
        <begin position="184"/>
        <end position="207"/>
    </location>
</feature>
<feature type="compositionally biased region" description="Basic and acidic residues" evidence="13">
    <location>
        <begin position="334"/>
        <end position="344"/>
    </location>
</feature>
<comment type="function">
    <text evidence="11">Required for anchoring microtubules to the centrosomes. Required for ciliation.</text>
</comment>
<feature type="compositionally biased region" description="Basic and acidic residues" evidence="13">
    <location>
        <begin position="317"/>
        <end position="327"/>
    </location>
</feature>
<organism evidence="15 16">
    <name type="scientific">Paramuricea clavata</name>
    <name type="common">Red gorgonian</name>
    <name type="synonym">Violescent sea-whip</name>
    <dbReference type="NCBI Taxonomy" id="317549"/>
    <lineage>
        <taxon>Eukaryota</taxon>
        <taxon>Metazoa</taxon>
        <taxon>Cnidaria</taxon>
        <taxon>Anthozoa</taxon>
        <taxon>Octocorallia</taxon>
        <taxon>Malacalcyonacea</taxon>
        <taxon>Plexauridae</taxon>
        <taxon>Paramuricea</taxon>
    </lineage>
</organism>
<evidence type="ECO:0000256" key="9">
    <source>
        <dbReference type="ARBA" id="ARBA00041026"/>
    </source>
</evidence>
<dbReference type="Pfam" id="PF09398">
    <property type="entry name" value="FOP_dimer"/>
    <property type="match status" value="1"/>
</dbReference>
<dbReference type="PANTHER" id="PTHR15431">
    <property type="entry name" value="FGFR1 ONCOGENE PARTNER/LISH DOMAIN-CONTAINING PROTEIN"/>
    <property type="match status" value="1"/>
</dbReference>
<dbReference type="AlphaFoldDB" id="A0A6S7FMQ6"/>
<evidence type="ECO:0000256" key="2">
    <source>
        <dbReference type="ARBA" id="ARBA00004300"/>
    </source>
</evidence>
<comment type="similarity">
    <text evidence="3">Belongs to the CEP43 family.</text>
</comment>
<gene>
    <name evidence="15" type="ORF">PACLA_8A036366</name>
</gene>
<protein>
    <recommendedName>
        <fullName evidence="9">Centrosomal protein 43</fullName>
    </recommendedName>
    <alternativeName>
        <fullName evidence="10">FGFR1 oncogene partner</fullName>
    </alternativeName>
</protein>
<keyword evidence="8" id="KW-0966">Cell projection</keyword>
<feature type="domain" description="FGFR1 oncogene partner (FOP) N-terminal dimerisation" evidence="14">
    <location>
        <begin position="51"/>
        <end position="128"/>
    </location>
</feature>
<sequence length="398" mass="43970">MNVSAEEDADLRDLVAHTLENNGVLGKIKAELRANVFMVLDAQDKNETNQLPVINENLKNFIKTKEGRLVTGLVREFLEFFGLEYSLAVFDPESSFGDRYQGREGLADELNVNNVVSSSKPIISSLVENHSQTGMPKLDLGSISEDILKKGRVSPEISPRSVSSGSRNSSPRVSRIPQRIKEKKKTEKSEIKTPKDSDKSLDEELKPTGHKTGNADLSVSLNDDDILAEFTKPRYTSSKDKANSETKKGFLLDEDTSRPSFEESWLHNAGKSSLPSLKDRSLTSGPKDLGVSKGSADFKELEEIDRRINELGFGLPAEDKASSHGDDYNDSYADDFHPSTHSNEDNSSIPEEIDGEAFSLGSFKSDHSKADDLVTSDRTISPVDDFKDLDYGETVNNF</sequence>
<dbReference type="PANTHER" id="PTHR15431:SF9">
    <property type="entry name" value="CENTROSOMAL PROTEIN 43"/>
    <property type="match status" value="1"/>
</dbReference>
<dbReference type="GO" id="GO:0005813">
    <property type="term" value="C:centrosome"/>
    <property type="evidence" value="ECO:0007669"/>
    <property type="project" value="UniProtKB-SubCell"/>
</dbReference>
<evidence type="ECO:0000256" key="7">
    <source>
        <dbReference type="ARBA" id="ARBA00023212"/>
    </source>
</evidence>
<evidence type="ECO:0000256" key="10">
    <source>
        <dbReference type="ARBA" id="ARBA00042293"/>
    </source>
</evidence>
<keyword evidence="5" id="KW-0597">Phosphoprotein</keyword>
<evidence type="ECO:0000313" key="16">
    <source>
        <dbReference type="Proteomes" id="UP001152795"/>
    </source>
</evidence>
<feature type="compositionally biased region" description="Basic and acidic residues" evidence="13">
    <location>
        <begin position="237"/>
        <end position="265"/>
    </location>
</feature>
<accession>A0A6S7FMQ6</accession>
<feature type="region of interest" description="Disordered" evidence="13">
    <location>
        <begin position="151"/>
        <end position="218"/>
    </location>
</feature>
<dbReference type="InterPro" id="IPR006594">
    <property type="entry name" value="LisH"/>
</dbReference>
<proteinExistence type="inferred from homology"/>
<evidence type="ECO:0000256" key="3">
    <source>
        <dbReference type="ARBA" id="ARBA00005385"/>
    </source>
</evidence>
<evidence type="ECO:0000256" key="12">
    <source>
        <dbReference type="ARBA" id="ARBA00046373"/>
    </source>
</evidence>
<keyword evidence="16" id="KW-1185">Reference proteome</keyword>
<dbReference type="GO" id="GO:0030030">
    <property type="term" value="P:cell projection organization"/>
    <property type="evidence" value="ECO:0007669"/>
    <property type="project" value="UniProtKB-KW"/>
</dbReference>
<comment type="caution">
    <text evidence="15">The sequence shown here is derived from an EMBL/GenBank/DDBJ whole genome shotgun (WGS) entry which is preliminary data.</text>
</comment>
<evidence type="ECO:0000313" key="15">
    <source>
        <dbReference type="EMBL" id="CAB3978857.1"/>
    </source>
</evidence>
<dbReference type="OrthoDB" id="2160638at2759"/>
<dbReference type="GO" id="GO:0034453">
    <property type="term" value="P:microtubule anchoring"/>
    <property type="evidence" value="ECO:0007669"/>
    <property type="project" value="InterPro"/>
</dbReference>
<evidence type="ECO:0000256" key="6">
    <source>
        <dbReference type="ARBA" id="ARBA00022794"/>
    </source>
</evidence>
<evidence type="ECO:0000256" key="5">
    <source>
        <dbReference type="ARBA" id="ARBA00022553"/>
    </source>
</evidence>
<dbReference type="Proteomes" id="UP001152795">
    <property type="component" value="Unassembled WGS sequence"/>
</dbReference>
<evidence type="ECO:0000256" key="8">
    <source>
        <dbReference type="ARBA" id="ARBA00023273"/>
    </source>
</evidence>
<reference evidence="15" key="1">
    <citation type="submission" date="2020-04" db="EMBL/GenBank/DDBJ databases">
        <authorList>
            <person name="Alioto T."/>
            <person name="Alioto T."/>
            <person name="Gomez Garrido J."/>
        </authorList>
    </citation>
    <scope>NUCLEOTIDE SEQUENCE</scope>
    <source>
        <strain evidence="15">A484AB</strain>
    </source>
</reference>
<evidence type="ECO:0000256" key="4">
    <source>
        <dbReference type="ARBA" id="ARBA00022490"/>
    </source>
</evidence>
<name>A0A6S7FMQ6_PARCT</name>
<dbReference type="InterPro" id="IPR018993">
    <property type="entry name" value="FOP_dimerisation-dom_N"/>
</dbReference>
<feature type="region of interest" description="Disordered" evidence="13">
    <location>
        <begin position="313"/>
        <end position="361"/>
    </location>
</feature>
<evidence type="ECO:0000259" key="14">
    <source>
        <dbReference type="Pfam" id="PF09398"/>
    </source>
</evidence>
<feature type="region of interest" description="Disordered" evidence="13">
    <location>
        <begin position="230"/>
        <end position="294"/>
    </location>
</feature>
<keyword evidence="6" id="KW-0970">Cilium biogenesis/degradation</keyword>
<evidence type="ECO:0000256" key="1">
    <source>
        <dbReference type="ARBA" id="ARBA00004120"/>
    </source>
</evidence>
<dbReference type="PROSITE" id="PS50896">
    <property type="entry name" value="LISH"/>
    <property type="match status" value="1"/>
</dbReference>